<accession>A0A127PBI5</accession>
<evidence type="ECO:0000313" key="2">
    <source>
        <dbReference type="EMBL" id="AMO95015.1"/>
    </source>
</evidence>
<reference evidence="2 3" key="1">
    <citation type="submission" date="2015-11" db="EMBL/GenBank/DDBJ databases">
        <title>Exploring the genomic traits of fungus-feeding bacterial genus Collimonas.</title>
        <authorList>
            <person name="Song C."/>
            <person name="Schmidt R."/>
            <person name="de Jager V."/>
            <person name="Krzyzanowska D."/>
            <person name="Jongedijk E."/>
            <person name="Cankar K."/>
            <person name="Beekwilder J."/>
            <person name="van Veen A."/>
            <person name="de Boer W."/>
            <person name="van Veen J.A."/>
            <person name="Garbeva P."/>
        </authorList>
    </citation>
    <scope>NUCLEOTIDE SEQUENCE [LARGE SCALE GENOMIC DNA]</scope>
    <source>
        <strain evidence="2 3">Ter6</strain>
    </source>
</reference>
<evidence type="ECO:0000256" key="1">
    <source>
        <dbReference type="SAM" id="Phobius"/>
    </source>
</evidence>
<dbReference type="PATRIC" id="fig|158899.10.peg.2332"/>
<name>A0A127PBI5_9BURK</name>
<evidence type="ECO:0000313" key="3">
    <source>
        <dbReference type="Proteomes" id="UP000072421"/>
    </source>
</evidence>
<organism evidence="2">
    <name type="scientific">Collimonas fungivorans</name>
    <dbReference type="NCBI Taxonomy" id="158899"/>
    <lineage>
        <taxon>Bacteria</taxon>
        <taxon>Pseudomonadati</taxon>
        <taxon>Pseudomonadota</taxon>
        <taxon>Betaproteobacteria</taxon>
        <taxon>Burkholderiales</taxon>
        <taxon>Oxalobacteraceae</taxon>
        <taxon>Collimonas</taxon>
    </lineage>
</organism>
<keyword evidence="1" id="KW-0472">Membrane</keyword>
<gene>
    <name evidence="2" type="ORF">CFter6_2336</name>
</gene>
<keyword evidence="1" id="KW-0812">Transmembrane</keyword>
<proteinExistence type="predicted"/>
<dbReference type="EMBL" id="CP013232">
    <property type="protein sequence ID" value="AMO95015.1"/>
    <property type="molecule type" value="Genomic_DNA"/>
</dbReference>
<feature type="transmembrane region" description="Helical" evidence="1">
    <location>
        <begin position="12"/>
        <end position="33"/>
    </location>
</feature>
<keyword evidence="1" id="KW-1133">Transmembrane helix</keyword>
<dbReference type="AlphaFoldDB" id="A0A127PBI5"/>
<dbReference type="Proteomes" id="UP000072421">
    <property type="component" value="Chromosome"/>
</dbReference>
<sequence length="50" mass="5458">MLFYQLVKLLSKIVYCFAPIVVNCIAEMIVIAFPASAACLRMAAAILPLL</sequence>
<protein>
    <submittedName>
        <fullName evidence="2">Uncharacterized protein</fullName>
    </submittedName>
</protein>